<proteinExistence type="predicted"/>
<evidence type="ECO:0000313" key="1">
    <source>
        <dbReference type="EMBL" id="MED6237434.1"/>
    </source>
</evidence>
<organism evidence="1 2">
    <name type="scientific">Ataeniobius toweri</name>
    <dbReference type="NCBI Taxonomy" id="208326"/>
    <lineage>
        <taxon>Eukaryota</taxon>
        <taxon>Metazoa</taxon>
        <taxon>Chordata</taxon>
        <taxon>Craniata</taxon>
        <taxon>Vertebrata</taxon>
        <taxon>Euteleostomi</taxon>
        <taxon>Actinopterygii</taxon>
        <taxon>Neopterygii</taxon>
        <taxon>Teleostei</taxon>
        <taxon>Neoteleostei</taxon>
        <taxon>Acanthomorphata</taxon>
        <taxon>Ovalentaria</taxon>
        <taxon>Atherinomorphae</taxon>
        <taxon>Cyprinodontiformes</taxon>
        <taxon>Goodeidae</taxon>
        <taxon>Ataeniobius</taxon>
    </lineage>
</organism>
<evidence type="ECO:0000313" key="2">
    <source>
        <dbReference type="Proteomes" id="UP001345963"/>
    </source>
</evidence>
<gene>
    <name evidence="1" type="ORF">ATANTOWER_024815</name>
</gene>
<reference evidence="1 2" key="1">
    <citation type="submission" date="2021-07" db="EMBL/GenBank/DDBJ databases">
        <authorList>
            <person name="Palmer J.M."/>
        </authorList>
    </citation>
    <scope>NUCLEOTIDE SEQUENCE [LARGE SCALE GENOMIC DNA]</scope>
    <source>
        <strain evidence="1 2">AT_MEX2019</strain>
        <tissue evidence="1">Muscle</tissue>
    </source>
</reference>
<feature type="non-terminal residue" evidence="1">
    <location>
        <position position="1"/>
    </location>
</feature>
<accession>A0ABU7AI70</accession>
<sequence length="129" mass="13774">DLKLSYLLPGLCPNELTDFSAVWASMSGLLGAQSGTLSSLATHSFPTPAASHKLISRLIVNQFRLGGCPTEGGCPVEAGIRSGTGGLCLYWGIHDWPGKQRGAVFRAGQILEYSSKRFQIAIHVPSARF</sequence>
<keyword evidence="2" id="KW-1185">Reference proteome</keyword>
<dbReference type="Proteomes" id="UP001345963">
    <property type="component" value="Unassembled WGS sequence"/>
</dbReference>
<dbReference type="EMBL" id="JAHUTI010015497">
    <property type="protein sequence ID" value="MED6237434.1"/>
    <property type="molecule type" value="Genomic_DNA"/>
</dbReference>
<comment type="caution">
    <text evidence="1">The sequence shown here is derived from an EMBL/GenBank/DDBJ whole genome shotgun (WGS) entry which is preliminary data.</text>
</comment>
<name>A0ABU7AI70_9TELE</name>
<protein>
    <submittedName>
        <fullName evidence="1">Uncharacterized protein</fullName>
    </submittedName>
</protein>